<dbReference type="EMBL" id="CP043504">
    <property type="protein sequence ID" value="QEO10257.1"/>
    <property type="molecule type" value="Genomic_DNA"/>
</dbReference>
<feature type="transmembrane region" description="Helical" evidence="1">
    <location>
        <begin position="204"/>
        <end position="222"/>
    </location>
</feature>
<evidence type="ECO:0000313" key="2">
    <source>
        <dbReference type="EMBL" id="QEO10257.1"/>
    </source>
</evidence>
<keyword evidence="1" id="KW-1133">Transmembrane helix</keyword>
<evidence type="ECO:0000313" key="3">
    <source>
        <dbReference type="Proteomes" id="UP000322159"/>
    </source>
</evidence>
<feature type="transmembrane region" description="Helical" evidence="1">
    <location>
        <begin position="430"/>
        <end position="448"/>
    </location>
</feature>
<feature type="transmembrane region" description="Helical" evidence="1">
    <location>
        <begin position="55"/>
        <end position="77"/>
    </location>
</feature>
<dbReference type="PANTHER" id="PTHR37422:SF13">
    <property type="entry name" value="LIPOPOLYSACCHARIDE BIOSYNTHESIS PROTEIN PA4999-RELATED"/>
    <property type="match status" value="1"/>
</dbReference>
<keyword evidence="1" id="KW-0812">Transmembrane</keyword>
<keyword evidence="1" id="KW-0472">Membrane</keyword>
<dbReference type="InterPro" id="IPR051533">
    <property type="entry name" value="WaaL-like"/>
</dbReference>
<gene>
    <name evidence="2" type="ORF">FLP23_09710</name>
</gene>
<keyword evidence="3" id="KW-1185">Reference proteome</keyword>
<feature type="transmembrane region" description="Helical" evidence="1">
    <location>
        <begin position="365"/>
        <end position="392"/>
    </location>
</feature>
<accession>A0A5C1YBM2</accession>
<evidence type="ECO:0000256" key="1">
    <source>
        <dbReference type="SAM" id="Phobius"/>
    </source>
</evidence>
<feature type="transmembrane region" description="Helical" evidence="1">
    <location>
        <begin position="110"/>
        <end position="134"/>
    </location>
</feature>
<protein>
    <recommendedName>
        <fullName evidence="4">O-antigen ligase domain-containing protein</fullName>
    </recommendedName>
</protein>
<dbReference type="PANTHER" id="PTHR37422">
    <property type="entry name" value="TEICHURONIC ACID BIOSYNTHESIS PROTEIN TUAE"/>
    <property type="match status" value="1"/>
</dbReference>
<organism evidence="2 3">
    <name type="scientific">Protaetiibacter larvae</name>
    <dbReference type="NCBI Taxonomy" id="2592654"/>
    <lineage>
        <taxon>Bacteria</taxon>
        <taxon>Bacillati</taxon>
        <taxon>Actinomycetota</taxon>
        <taxon>Actinomycetes</taxon>
        <taxon>Micrococcales</taxon>
        <taxon>Microbacteriaceae</taxon>
        <taxon>Protaetiibacter</taxon>
    </lineage>
</organism>
<name>A0A5C1YBM2_9MICO</name>
<feature type="transmembrane region" description="Helical" evidence="1">
    <location>
        <begin position="140"/>
        <end position="161"/>
    </location>
</feature>
<proteinExistence type="predicted"/>
<feature type="transmembrane region" description="Helical" evidence="1">
    <location>
        <begin position="273"/>
        <end position="292"/>
    </location>
</feature>
<feature type="transmembrane region" description="Helical" evidence="1">
    <location>
        <begin position="20"/>
        <end position="43"/>
    </location>
</feature>
<dbReference type="OrthoDB" id="5051797at2"/>
<reference evidence="2 3" key="1">
    <citation type="submission" date="2019-09" db="EMBL/GenBank/DDBJ databases">
        <title>Genome sequencing of strain KACC 19322.</title>
        <authorList>
            <person name="Heo J."/>
            <person name="Kim S.-J."/>
            <person name="Kim J.-S."/>
            <person name="Hong S.-B."/>
            <person name="Kwon S.-W."/>
        </authorList>
    </citation>
    <scope>NUCLEOTIDE SEQUENCE [LARGE SCALE GENOMIC DNA]</scope>
    <source>
        <strain evidence="2 3">KACC 19322</strain>
    </source>
</reference>
<feature type="transmembrane region" description="Helical" evidence="1">
    <location>
        <begin position="234"/>
        <end position="266"/>
    </location>
</feature>
<dbReference type="AlphaFoldDB" id="A0A5C1YBM2"/>
<evidence type="ECO:0008006" key="4">
    <source>
        <dbReference type="Google" id="ProtNLM"/>
    </source>
</evidence>
<dbReference type="Proteomes" id="UP000322159">
    <property type="component" value="Chromosome"/>
</dbReference>
<dbReference type="RefSeq" id="WP_149325674.1">
    <property type="nucleotide sequence ID" value="NZ_CP043504.1"/>
</dbReference>
<feature type="transmembrane region" description="Helical" evidence="1">
    <location>
        <begin position="83"/>
        <end position="103"/>
    </location>
</feature>
<feature type="transmembrane region" description="Helical" evidence="1">
    <location>
        <begin position="404"/>
        <end position="424"/>
    </location>
</feature>
<sequence length="468" mass="49825">MALTTTTGTPPETRPYGSRILGPTTALFALLAVIMFIPIRAYAIPAGLPFELEPYRLLLVLVLVGSAIVLISTPGLRLRRVRFGIPIAIFIGTLVLSIIVNAVPLAREGLLGTAFGGLLNLLFVLSMFFLVNQFLTGERLVMSVLTFLAWSGGFVAAAAVFERATRINVFLRIGDLLPLTLLRDAVDAYRAGGSRSFGSAQHPIALSVMLCMLLPLVVYLARYATRPLNAVSRAILYGGLGLVIVAGIAVAVSRTGVVVLAVMFLATLLLRPLIAVGAVAITLPLLLVGLVVTPKTIETTLLSFLDVDSLIASQYTSAGWGGAGRLADLGPAFAQVAQHPIFGGGYGGRIVVGEDKNGFILDNQVLAILMDAGVIGVIGLAIFLVVPTVVLYRHSMLRRVPRRFRDLAFVIATATVGYAAAMFFYDAFGFMQTLFVLCVLWAVGSWLLTRAPDEAIATEPAVAERLDA</sequence>
<dbReference type="KEGG" id="lyk:FLP23_09710"/>